<dbReference type="GeneID" id="83218992"/>
<dbReference type="EMBL" id="JARTCD010000094">
    <property type="protein sequence ID" value="KAJ8652786.1"/>
    <property type="molecule type" value="Genomic_DNA"/>
</dbReference>
<accession>A0AAD7UTG3</accession>
<gene>
    <name evidence="1" type="ORF">O0I10_011592</name>
</gene>
<comment type="caution">
    <text evidence="1">The sequence shown here is derived from an EMBL/GenBank/DDBJ whole genome shotgun (WGS) entry which is preliminary data.</text>
</comment>
<dbReference type="RefSeq" id="XP_058337700.1">
    <property type="nucleotide sequence ID" value="XM_058491556.1"/>
</dbReference>
<evidence type="ECO:0000313" key="1">
    <source>
        <dbReference type="EMBL" id="KAJ8652786.1"/>
    </source>
</evidence>
<sequence>MRGLYEDKVARRGQSDLVSKYEVHRGQSQISQMSPPAKLDRRVDLFDDEQKYFLAGGDIRPILDRP</sequence>
<protein>
    <submittedName>
        <fullName evidence="1">Uncharacterized protein</fullName>
    </submittedName>
</protein>
<evidence type="ECO:0000313" key="2">
    <source>
        <dbReference type="Proteomes" id="UP001234581"/>
    </source>
</evidence>
<dbReference type="AlphaFoldDB" id="A0AAD7UTG3"/>
<keyword evidence="2" id="KW-1185">Reference proteome</keyword>
<organism evidence="1 2">
    <name type="scientific">Lichtheimia ornata</name>
    <dbReference type="NCBI Taxonomy" id="688661"/>
    <lineage>
        <taxon>Eukaryota</taxon>
        <taxon>Fungi</taxon>
        <taxon>Fungi incertae sedis</taxon>
        <taxon>Mucoromycota</taxon>
        <taxon>Mucoromycotina</taxon>
        <taxon>Mucoromycetes</taxon>
        <taxon>Mucorales</taxon>
        <taxon>Lichtheimiaceae</taxon>
        <taxon>Lichtheimia</taxon>
    </lineage>
</organism>
<name>A0AAD7UTG3_9FUNG</name>
<proteinExistence type="predicted"/>
<reference evidence="1 2" key="1">
    <citation type="submission" date="2023-03" db="EMBL/GenBank/DDBJ databases">
        <title>Genome sequence of Lichtheimia ornata CBS 291.66.</title>
        <authorList>
            <person name="Mohabir J.T."/>
            <person name="Shea T.P."/>
            <person name="Kurbessoian T."/>
            <person name="Berby B."/>
            <person name="Fontaine J."/>
            <person name="Livny J."/>
            <person name="Gnirke A."/>
            <person name="Stajich J.E."/>
            <person name="Cuomo C.A."/>
        </authorList>
    </citation>
    <scope>NUCLEOTIDE SEQUENCE [LARGE SCALE GENOMIC DNA]</scope>
    <source>
        <strain evidence="1">CBS 291.66</strain>
    </source>
</reference>
<dbReference type="Proteomes" id="UP001234581">
    <property type="component" value="Unassembled WGS sequence"/>
</dbReference>